<dbReference type="GO" id="GO:0140359">
    <property type="term" value="F:ABC-type transporter activity"/>
    <property type="evidence" value="ECO:0007669"/>
    <property type="project" value="InterPro"/>
</dbReference>
<dbReference type="PROSITE" id="PS00211">
    <property type="entry name" value="ABC_TRANSPORTER_1"/>
    <property type="match status" value="1"/>
</dbReference>
<dbReference type="GO" id="GO:0034040">
    <property type="term" value="F:ATPase-coupled lipid transmembrane transporter activity"/>
    <property type="evidence" value="ECO:0007669"/>
    <property type="project" value="TreeGrafter"/>
</dbReference>
<keyword evidence="2" id="KW-0813">Transport</keyword>
<dbReference type="GO" id="GO:0005524">
    <property type="term" value="F:ATP binding"/>
    <property type="evidence" value="ECO:0007669"/>
    <property type="project" value="UniProtKB-KW"/>
</dbReference>
<dbReference type="PROSITE" id="PS50929">
    <property type="entry name" value="ABC_TM1F"/>
    <property type="match status" value="1"/>
</dbReference>
<organism evidence="14 15">
    <name type="scientific">Allocatelliglobosispora scoriae</name>
    <dbReference type="NCBI Taxonomy" id="643052"/>
    <lineage>
        <taxon>Bacteria</taxon>
        <taxon>Bacillati</taxon>
        <taxon>Actinomycetota</taxon>
        <taxon>Actinomycetes</taxon>
        <taxon>Micromonosporales</taxon>
        <taxon>Micromonosporaceae</taxon>
        <taxon>Allocatelliglobosispora</taxon>
    </lineage>
</organism>
<sequence length="624" mass="66246">MGELAAPDWRLEDPAVRRLGPIGLLRRLGQAARPVLAIVREAAPRSAVTILVLQVAAGVAAATGLLATTGVLAELLSAGPTADRIAAALPGLALVVAAFGARGALDAGTSFAQARLVPAVRRAAEERLYAASVRVELAAFDDSGFYDRLHRARDRAVPHIERAAENLVELIGAAFALAAATTSVGLLHPALLPVLLLGVVPEGWAVLRAARVEFANMTVTATLARRVWTIADLATRRESAAEIRAFQAQGFVLDDYRRAADALQAQEVRVGLAQARTRATGRAMAGVGIAITYAALALLLNLGWVALAVAGTAVIAIRASVAALTRLVVAGNRIVEQALYVSDYQGFLVDSAARTPSASGAPVASGPDCYSVADVTFRYPGTDEPALHRVSLTIPAGQTVAFVGENGSGKTTLAKLIAGLYRPGSGAIRWDGTDIRDLDPADLAAQVVMVLQEPVRWPTTARANIRLGRPDRPDPDDAALLLAARHSRADEVVDRLPKRWETLLSKLFTGGQELSGGQWQRMAIARGLYRDAPLLIWDEPTAPLDARAEAAVYESLRQLAAGRTVILITHRLASVRHADQIFLLHGGELVEHGTHEELLAADLRYAELYAIQARIYAPDAVVPR</sequence>
<dbReference type="GO" id="GO:0016887">
    <property type="term" value="F:ATP hydrolysis activity"/>
    <property type="evidence" value="ECO:0007669"/>
    <property type="project" value="InterPro"/>
</dbReference>
<name>A0A841BPE6_9ACTN</name>
<feature type="transmembrane region" description="Helical" evidence="11">
    <location>
        <begin position="85"/>
        <end position="105"/>
    </location>
</feature>
<evidence type="ECO:0000256" key="11">
    <source>
        <dbReference type="SAM" id="Phobius"/>
    </source>
</evidence>
<dbReference type="GO" id="GO:0005886">
    <property type="term" value="C:plasma membrane"/>
    <property type="evidence" value="ECO:0007669"/>
    <property type="project" value="UniProtKB-SubCell"/>
</dbReference>
<dbReference type="SUPFAM" id="SSF52540">
    <property type="entry name" value="P-loop containing nucleoside triphosphate hydrolases"/>
    <property type="match status" value="1"/>
</dbReference>
<evidence type="ECO:0000256" key="9">
    <source>
        <dbReference type="ARBA" id="ARBA00023136"/>
    </source>
</evidence>
<proteinExistence type="inferred from homology"/>
<keyword evidence="8 11" id="KW-1133">Transmembrane helix</keyword>
<dbReference type="InterPro" id="IPR027417">
    <property type="entry name" value="P-loop_NTPase"/>
</dbReference>
<dbReference type="InterPro" id="IPR039421">
    <property type="entry name" value="Type_1_exporter"/>
</dbReference>
<keyword evidence="7" id="KW-0067">ATP-binding</keyword>
<dbReference type="Gene3D" id="3.40.50.300">
    <property type="entry name" value="P-loop containing nucleotide triphosphate hydrolases"/>
    <property type="match status" value="1"/>
</dbReference>
<accession>A0A841BPE6</accession>
<comment type="subcellular location">
    <subcellularLocation>
        <location evidence="1">Cell inner membrane</location>
        <topology evidence="1">Multi-pass membrane protein</topology>
    </subcellularLocation>
</comment>
<feature type="domain" description="ABC transmembrane type-1" evidence="13">
    <location>
        <begin position="48"/>
        <end position="336"/>
    </location>
</feature>
<evidence type="ECO:0000256" key="3">
    <source>
        <dbReference type="ARBA" id="ARBA00022475"/>
    </source>
</evidence>
<comment type="similarity">
    <text evidence="10">Belongs to the ABC transporter superfamily. Siderophore-Fe(3+) uptake transporter (SIUT) (TC 3.A.1.21) family.</text>
</comment>
<evidence type="ECO:0000256" key="10">
    <source>
        <dbReference type="ARBA" id="ARBA00023455"/>
    </source>
</evidence>
<dbReference type="SMART" id="SM00382">
    <property type="entry name" value="AAA"/>
    <property type="match status" value="1"/>
</dbReference>
<dbReference type="InterPro" id="IPR003593">
    <property type="entry name" value="AAA+_ATPase"/>
</dbReference>
<evidence type="ECO:0000256" key="7">
    <source>
        <dbReference type="ARBA" id="ARBA00022840"/>
    </source>
</evidence>
<protein>
    <submittedName>
        <fullName evidence="14">ABC-type multidrug transport system fused ATPase/permease subunit</fullName>
    </submittedName>
</protein>
<evidence type="ECO:0000256" key="1">
    <source>
        <dbReference type="ARBA" id="ARBA00004429"/>
    </source>
</evidence>
<keyword evidence="5 11" id="KW-0812">Transmembrane</keyword>
<evidence type="ECO:0000256" key="6">
    <source>
        <dbReference type="ARBA" id="ARBA00022741"/>
    </source>
</evidence>
<evidence type="ECO:0000256" key="5">
    <source>
        <dbReference type="ARBA" id="ARBA00022692"/>
    </source>
</evidence>
<keyword evidence="15" id="KW-1185">Reference proteome</keyword>
<dbReference type="InterPro" id="IPR017871">
    <property type="entry name" value="ABC_transporter-like_CS"/>
</dbReference>
<dbReference type="PANTHER" id="PTHR24221:SF646">
    <property type="entry name" value="HAEMOLYSIN SECRETION ATP-BINDING PROTEIN"/>
    <property type="match status" value="1"/>
</dbReference>
<dbReference type="Pfam" id="PF00005">
    <property type="entry name" value="ABC_tran"/>
    <property type="match status" value="1"/>
</dbReference>
<dbReference type="Gene3D" id="1.20.1560.10">
    <property type="entry name" value="ABC transporter type 1, transmembrane domain"/>
    <property type="match status" value="1"/>
</dbReference>
<dbReference type="PROSITE" id="PS50893">
    <property type="entry name" value="ABC_TRANSPORTER_2"/>
    <property type="match status" value="1"/>
</dbReference>
<dbReference type="PANTHER" id="PTHR24221">
    <property type="entry name" value="ATP-BINDING CASSETTE SUB-FAMILY B"/>
    <property type="match status" value="1"/>
</dbReference>
<evidence type="ECO:0000259" key="12">
    <source>
        <dbReference type="PROSITE" id="PS50893"/>
    </source>
</evidence>
<feature type="transmembrane region" description="Helical" evidence="11">
    <location>
        <begin position="50"/>
        <end position="73"/>
    </location>
</feature>
<keyword evidence="6" id="KW-0547">Nucleotide-binding</keyword>
<feature type="domain" description="ABC transporter" evidence="12">
    <location>
        <begin position="370"/>
        <end position="611"/>
    </location>
</feature>
<evidence type="ECO:0000313" key="14">
    <source>
        <dbReference type="EMBL" id="MBB5869059.1"/>
    </source>
</evidence>
<dbReference type="SUPFAM" id="SSF90123">
    <property type="entry name" value="ABC transporter transmembrane region"/>
    <property type="match status" value="1"/>
</dbReference>
<dbReference type="EMBL" id="JACHMN010000002">
    <property type="protein sequence ID" value="MBB5869059.1"/>
    <property type="molecule type" value="Genomic_DNA"/>
</dbReference>
<gene>
    <name evidence="14" type="ORF">F4553_002438</name>
</gene>
<keyword evidence="9 11" id="KW-0472">Membrane</keyword>
<evidence type="ECO:0000256" key="2">
    <source>
        <dbReference type="ARBA" id="ARBA00022448"/>
    </source>
</evidence>
<evidence type="ECO:0000256" key="8">
    <source>
        <dbReference type="ARBA" id="ARBA00022989"/>
    </source>
</evidence>
<dbReference type="InterPro" id="IPR036640">
    <property type="entry name" value="ABC1_TM_sf"/>
</dbReference>
<feature type="transmembrane region" description="Helical" evidence="11">
    <location>
        <begin position="283"/>
        <end position="300"/>
    </location>
</feature>
<dbReference type="AlphaFoldDB" id="A0A841BPE6"/>
<dbReference type="Proteomes" id="UP000587527">
    <property type="component" value="Unassembled WGS sequence"/>
</dbReference>
<evidence type="ECO:0000256" key="4">
    <source>
        <dbReference type="ARBA" id="ARBA00022519"/>
    </source>
</evidence>
<dbReference type="InterPro" id="IPR011527">
    <property type="entry name" value="ABC1_TM_dom"/>
</dbReference>
<keyword evidence="3" id="KW-1003">Cell membrane</keyword>
<dbReference type="FunFam" id="3.40.50.300:FF:000221">
    <property type="entry name" value="Multidrug ABC transporter ATP-binding protein"/>
    <property type="match status" value="1"/>
</dbReference>
<reference evidence="14 15" key="1">
    <citation type="submission" date="2020-08" db="EMBL/GenBank/DDBJ databases">
        <title>Sequencing the genomes of 1000 actinobacteria strains.</title>
        <authorList>
            <person name="Klenk H.-P."/>
        </authorList>
    </citation>
    <scope>NUCLEOTIDE SEQUENCE [LARGE SCALE GENOMIC DNA]</scope>
    <source>
        <strain evidence="14 15">DSM 45362</strain>
    </source>
</reference>
<dbReference type="RefSeq" id="WP_312875167.1">
    <property type="nucleotide sequence ID" value="NZ_JACHMN010000002.1"/>
</dbReference>
<evidence type="ECO:0000259" key="13">
    <source>
        <dbReference type="PROSITE" id="PS50929"/>
    </source>
</evidence>
<evidence type="ECO:0000313" key="15">
    <source>
        <dbReference type="Proteomes" id="UP000587527"/>
    </source>
</evidence>
<comment type="caution">
    <text evidence="14">The sequence shown here is derived from an EMBL/GenBank/DDBJ whole genome shotgun (WGS) entry which is preliminary data.</text>
</comment>
<dbReference type="InterPro" id="IPR003439">
    <property type="entry name" value="ABC_transporter-like_ATP-bd"/>
</dbReference>
<keyword evidence="4" id="KW-0997">Cell inner membrane</keyword>